<comment type="caution">
    <text evidence="1">The sequence shown here is derived from an EMBL/GenBank/DDBJ whole genome shotgun (WGS) entry which is preliminary data.</text>
</comment>
<organism evidence="1 2">
    <name type="scientific">Chitinimonas lacunae</name>
    <dbReference type="NCBI Taxonomy" id="1963018"/>
    <lineage>
        <taxon>Bacteria</taxon>
        <taxon>Pseudomonadati</taxon>
        <taxon>Pseudomonadota</taxon>
        <taxon>Betaproteobacteria</taxon>
        <taxon>Neisseriales</taxon>
        <taxon>Chitinibacteraceae</taxon>
        <taxon>Chitinimonas</taxon>
    </lineage>
</organism>
<dbReference type="EMBL" id="JBHSBU010000001">
    <property type="protein sequence ID" value="MFC4158168.1"/>
    <property type="molecule type" value="Genomic_DNA"/>
</dbReference>
<reference evidence="2" key="1">
    <citation type="journal article" date="2019" name="Int. J. Syst. Evol. Microbiol.">
        <title>The Global Catalogue of Microorganisms (GCM) 10K type strain sequencing project: providing services to taxonomists for standard genome sequencing and annotation.</title>
        <authorList>
            <consortium name="The Broad Institute Genomics Platform"/>
            <consortium name="The Broad Institute Genome Sequencing Center for Infectious Disease"/>
            <person name="Wu L."/>
            <person name="Ma J."/>
        </authorList>
    </citation>
    <scope>NUCLEOTIDE SEQUENCE [LARGE SCALE GENOMIC DNA]</scope>
    <source>
        <strain evidence="2">LMG 29894</strain>
    </source>
</reference>
<dbReference type="Gene3D" id="3.10.129.10">
    <property type="entry name" value="Hotdog Thioesterase"/>
    <property type="match status" value="1"/>
</dbReference>
<dbReference type="CDD" id="cd00586">
    <property type="entry name" value="4HBT"/>
    <property type="match status" value="1"/>
</dbReference>
<dbReference type="InterPro" id="IPR029069">
    <property type="entry name" value="HotDog_dom_sf"/>
</dbReference>
<name>A0ABV8MM55_9NEIS</name>
<gene>
    <name evidence="1" type="ORF">ACFOW7_02230</name>
</gene>
<dbReference type="PANTHER" id="PTHR31793">
    <property type="entry name" value="4-HYDROXYBENZOYL-COA THIOESTERASE FAMILY MEMBER"/>
    <property type="match status" value="1"/>
</dbReference>
<proteinExistence type="predicted"/>
<keyword evidence="1" id="KW-0378">Hydrolase</keyword>
<protein>
    <submittedName>
        <fullName evidence="1">Acyl-CoA thioesterase</fullName>
        <ecNumber evidence="1">3.1.2.-</ecNumber>
    </submittedName>
</protein>
<dbReference type="SUPFAM" id="SSF54637">
    <property type="entry name" value="Thioesterase/thiol ester dehydrase-isomerase"/>
    <property type="match status" value="1"/>
</dbReference>
<keyword evidence="2" id="KW-1185">Reference proteome</keyword>
<sequence>MNNFCKSVEVRWADIDANQHMRHSVYADLCTHARIEWLAENGFTFADFAAHAIGPVLFKEQTEYFREVTLGERLDIDVTLAAISADGRRWCIRQHLYKSDQVLAARHEVHGAWLDLKHRRLASPPPELLAVFDALPRTEDFQRSDSPNSASE</sequence>
<dbReference type="Pfam" id="PF13279">
    <property type="entry name" value="4HBT_2"/>
    <property type="match status" value="1"/>
</dbReference>
<accession>A0ABV8MM55</accession>
<evidence type="ECO:0000313" key="1">
    <source>
        <dbReference type="EMBL" id="MFC4158168.1"/>
    </source>
</evidence>
<dbReference type="GO" id="GO:0016787">
    <property type="term" value="F:hydrolase activity"/>
    <property type="evidence" value="ECO:0007669"/>
    <property type="project" value="UniProtKB-KW"/>
</dbReference>
<dbReference type="RefSeq" id="WP_378160558.1">
    <property type="nucleotide sequence ID" value="NZ_JBHSBU010000001.1"/>
</dbReference>
<dbReference type="InterPro" id="IPR050563">
    <property type="entry name" value="4-hydroxybenzoyl-CoA_TE"/>
</dbReference>
<dbReference type="EC" id="3.1.2.-" evidence="1"/>
<evidence type="ECO:0000313" key="2">
    <source>
        <dbReference type="Proteomes" id="UP001595791"/>
    </source>
</evidence>
<dbReference type="Proteomes" id="UP001595791">
    <property type="component" value="Unassembled WGS sequence"/>
</dbReference>
<dbReference type="PANTHER" id="PTHR31793:SF24">
    <property type="entry name" value="LONG-CHAIN ACYL-COA THIOESTERASE FADM"/>
    <property type="match status" value="1"/>
</dbReference>